<protein>
    <submittedName>
        <fullName evidence="1">Uncharacterized protein</fullName>
    </submittedName>
</protein>
<evidence type="ECO:0000313" key="1">
    <source>
        <dbReference type="EMBL" id="PON39319.1"/>
    </source>
</evidence>
<reference evidence="2" key="1">
    <citation type="submission" date="2016-06" db="EMBL/GenBank/DDBJ databases">
        <title>Parallel loss of symbiosis genes in relatives of nitrogen-fixing non-legume Parasponia.</title>
        <authorList>
            <person name="Van Velzen R."/>
            <person name="Holmer R."/>
            <person name="Bu F."/>
            <person name="Rutten L."/>
            <person name="Van Zeijl A."/>
            <person name="Liu W."/>
            <person name="Santuari L."/>
            <person name="Cao Q."/>
            <person name="Sharma T."/>
            <person name="Shen D."/>
            <person name="Roswanjaya Y."/>
            <person name="Wardhani T."/>
            <person name="Kalhor M.S."/>
            <person name="Jansen J."/>
            <person name="Van den Hoogen J."/>
            <person name="Gungor B."/>
            <person name="Hartog M."/>
            <person name="Hontelez J."/>
            <person name="Verver J."/>
            <person name="Yang W.-C."/>
            <person name="Schijlen E."/>
            <person name="Repin R."/>
            <person name="Schilthuizen M."/>
            <person name="Schranz E."/>
            <person name="Heidstra R."/>
            <person name="Miyata K."/>
            <person name="Fedorova E."/>
            <person name="Kohlen W."/>
            <person name="Bisseling T."/>
            <person name="Smit S."/>
            <person name="Geurts R."/>
        </authorList>
    </citation>
    <scope>NUCLEOTIDE SEQUENCE [LARGE SCALE GENOMIC DNA]</scope>
    <source>
        <strain evidence="2">cv. WU1-14</strain>
    </source>
</reference>
<name>A0A2P5AS05_PARAD</name>
<dbReference type="EMBL" id="JXTB01000469">
    <property type="protein sequence ID" value="PON39319.1"/>
    <property type="molecule type" value="Genomic_DNA"/>
</dbReference>
<dbReference type="Proteomes" id="UP000237105">
    <property type="component" value="Unassembled WGS sequence"/>
</dbReference>
<evidence type="ECO:0000313" key="2">
    <source>
        <dbReference type="Proteomes" id="UP000237105"/>
    </source>
</evidence>
<organism evidence="1 2">
    <name type="scientific">Parasponia andersonii</name>
    <name type="common">Sponia andersonii</name>
    <dbReference type="NCBI Taxonomy" id="3476"/>
    <lineage>
        <taxon>Eukaryota</taxon>
        <taxon>Viridiplantae</taxon>
        <taxon>Streptophyta</taxon>
        <taxon>Embryophyta</taxon>
        <taxon>Tracheophyta</taxon>
        <taxon>Spermatophyta</taxon>
        <taxon>Magnoliopsida</taxon>
        <taxon>eudicotyledons</taxon>
        <taxon>Gunneridae</taxon>
        <taxon>Pentapetalae</taxon>
        <taxon>rosids</taxon>
        <taxon>fabids</taxon>
        <taxon>Rosales</taxon>
        <taxon>Cannabaceae</taxon>
        <taxon>Parasponia</taxon>
    </lineage>
</organism>
<sequence>SIFENLQMTRCGMATDIEGLASEVTFNLETIISNQTSRSKGAAAVLPITGLKLKMALTTLNGHNM</sequence>
<dbReference type="AlphaFoldDB" id="A0A2P5AS05"/>
<gene>
    <name evidence="1" type="ORF">PanWU01x14_305730</name>
</gene>
<feature type="non-terminal residue" evidence="1">
    <location>
        <position position="1"/>
    </location>
</feature>
<accession>A0A2P5AS05</accession>
<proteinExistence type="predicted"/>
<keyword evidence="2" id="KW-1185">Reference proteome</keyword>
<comment type="caution">
    <text evidence="1">The sequence shown here is derived from an EMBL/GenBank/DDBJ whole genome shotgun (WGS) entry which is preliminary data.</text>
</comment>